<protein>
    <submittedName>
        <fullName evidence="4">Flavodoxin family protein</fullName>
    </submittedName>
</protein>
<dbReference type="Pfam" id="PF03358">
    <property type="entry name" value="FMN_red"/>
    <property type="match status" value="1"/>
</dbReference>
<accession>A0ABT2TAF2</accession>
<dbReference type="Gene3D" id="3.40.50.360">
    <property type="match status" value="1"/>
</dbReference>
<dbReference type="RefSeq" id="WP_059070104.1">
    <property type="nucleotide sequence ID" value="NZ_JAOQJX010000007.1"/>
</dbReference>
<reference evidence="4 5" key="1">
    <citation type="journal article" date="2021" name="ISME Commun">
        <title>Automated analysis of genomic sequences facilitates high-throughput and comprehensive description of bacteria.</title>
        <authorList>
            <person name="Hitch T.C.A."/>
        </authorList>
    </citation>
    <scope>NUCLEOTIDE SEQUENCE [LARGE SCALE GENOMIC DNA]</scope>
    <source>
        <strain evidence="4 5">H2_18</strain>
    </source>
</reference>
<comment type="caution">
    <text evidence="4">The sequence shown here is derived from an EMBL/GenBank/DDBJ whole genome shotgun (WGS) entry which is preliminary data.</text>
</comment>
<feature type="domain" description="NADPH-dependent FMN reductase-like" evidence="3">
    <location>
        <begin position="1"/>
        <end position="120"/>
    </location>
</feature>
<keyword evidence="2" id="KW-0288">FMN</keyword>
<dbReference type="EMBL" id="JAOQJX010000007">
    <property type="protein sequence ID" value="MCU6747211.1"/>
    <property type="molecule type" value="Genomic_DNA"/>
</dbReference>
<dbReference type="PANTHER" id="PTHR43278">
    <property type="entry name" value="NAD(P)H-DEPENDENT FMN-CONTAINING OXIDOREDUCTASE YWQN-RELATED"/>
    <property type="match status" value="1"/>
</dbReference>
<evidence type="ECO:0000313" key="5">
    <source>
        <dbReference type="Proteomes" id="UP001652394"/>
    </source>
</evidence>
<dbReference type="SUPFAM" id="SSF52218">
    <property type="entry name" value="Flavoproteins"/>
    <property type="match status" value="1"/>
</dbReference>
<keyword evidence="5" id="KW-1185">Reference proteome</keyword>
<sequence length="173" mass="19334">MEILVLNGSPRPHGNTSAMVEAFTDGAQQSGHKVSVVNVCQKKIAGCLACEYCHTKGNGVCIQKDDMQEVYPLLEKAEMIVLASPVYYFSFTGQLQCAINRIYALDKPKNLKKAALFLSSESNHVYCGAIYEYQNAFLNYLKLEDMGIFSAYGKENKAEEKLNDLREFGKKLK</sequence>
<proteinExistence type="predicted"/>
<dbReference type="PANTHER" id="PTHR43278:SF4">
    <property type="entry name" value="NAD(P)H-DEPENDENT FMN-CONTAINING OXIDOREDUCTASE YWQN-RELATED"/>
    <property type="match status" value="1"/>
</dbReference>
<name>A0ABT2TAF2_9FIRM</name>
<organism evidence="4 5">
    <name type="scientific">Faecalicatena acetigenes</name>
    <dbReference type="NCBI Taxonomy" id="2981790"/>
    <lineage>
        <taxon>Bacteria</taxon>
        <taxon>Bacillati</taxon>
        <taxon>Bacillota</taxon>
        <taxon>Clostridia</taxon>
        <taxon>Lachnospirales</taxon>
        <taxon>Lachnospiraceae</taxon>
        <taxon>Faecalicatena</taxon>
    </lineage>
</organism>
<keyword evidence="1" id="KW-0285">Flavoprotein</keyword>
<dbReference type="InterPro" id="IPR005025">
    <property type="entry name" value="FMN_Rdtase-like_dom"/>
</dbReference>
<dbReference type="Proteomes" id="UP001652394">
    <property type="component" value="Unassembled WGS sequence"/>
</dbReference>
<dbReference type="InterPro" id="IPR051796">
    <property type="entry name" value="ISF_SsuE-like"/>
</dbReference>
<evidence type="ECO:0000256" key="1">
    <source>
        <dbReference type="ARBA" id="ARBA00022630"/>
    </source>
</evidence>
<evidence type="ECO:0000313" key="4">
    <source>
        <dbReference type="EMBL" id="MCU6747211.1"/>
    </source>
</evidence>
<evidence type="ECO:0000259" key="3">
    <source>
        <dbReference type="Pfam" id="PF03358"/>
    </source>
</evidence>
<dbReference type="InterPro" id="IPR029039">
    <property type="entry name" value="Flavoprotein-like_sf"/>
</dbReference>
<evidence type="ECO:0000256" key="2">
    <source>
        <dbReference type="ARBA" id="ARBA00022643"/>
    </source>
</evidence>
<gene>
    <name evidence="4" type="ORF">OCV51_06020</name>
</gene>